<dbReference type="AlphaFoldDB" id="A7EYE9"/>
<evidence type="ECO:0000313" key="1">
    <source>
        <dbReference type="EMBL" id="EDN94491.1"/>
    </source>
</evidence>
<accession>A7EYE9</accession>
<proteinExistence type="predicted"/>
<protein>
    <submittedName>
        <fullName evidence="1">Uncharacterized protein</fullName>
    </submittedName>
</protein>
<dbReference type="RefSeq" id="XP_001588817.1">
    <property type="nucleotide sequence ID" value="XM_001588767.1"/>
</dbReference>
<dbReference type="GeneID" id="5484771"/>
<dbReference type="Proteomes" id="UP000001312">
    <property type="component" value="Unassembled WGS sequence"/>
</dbReference>
<dbReference type="InParanoid" id="A7EYE9"/>
<dbReference type="HOGENOM" id="CLU_2347978_0_0_1"/>
<evidence type="ECO:0000313" key="2">
    <source>
        <dbReference type="Proteomes" id="UP000001312"/>
    </source>
</evidence>
<keyword evidence="2" id="KW-1185">Reference proteome</keyword>
<gene>
    <name evidence="1" type="ORF">SS1G_10365</name>
</gene>
<name>A7EYE9_SCLS1</name>
<dbReference type="KEGG" id="ssl:SS1G_10365"/>
<organism evidence="1 2">
    <name type="scientific">Sclerotinia sclerotiorum (strain ATCC 18683 / 1980 / Ss-1)</name>
    <name type="common">White mold</name>
    <name type="synonym">Whetzelinia sclerotiorum</name>
    <dbReference type="NCBI Taxonomy" id="665079"/>
    <lineage>
        <taxon>Eukaryota</taxon>
        <taxon>Fungi</taxon>
        <taxon>Dikarya</taxon>
        <taxon>Ascomycota</taxon>
        <taxon>Pezizomycotina</taxon>
        <taxon>Leotiomycetes</taxon>
        <taxon>Helotiales</taxon>
        <taxon>Sclerotiniaceae</taxon>
        <taxon>Sclerotinia</taxon>
    </lineage>
</organism>
<sequence length="97" mass="11160">MYAEGNIQMFQVFIPREESTFSRDGHEGPPSNNCKTKINCIIQGLDRGCISSGIPTHKIMIFCRHAELLDNATDLPQCCYNRKRLEPLHLRKDRNPE</sequence>
<dbReference type="EMBL" id="CH476635">
    <property type="protein sequence ID" value="EDN94491.1"/>
    <property type="molecule type" value="Genomic_DNA"/>
</dbReference>
<reference evidence="2" key="1">
    <citation type="journal article" date="2011" name="PLoS Genet.">
        <title>Genomic analysis of the necrotrophic fungal pathogens Sclerotinia sclerotiorum and Botrytis cinerea.</title>
        <authorList>
            <person name="Amselem J."/>
            <person name="Cuomo C.A."/>
            <person name="van Kan J.A."/>
            <person name="Viaud M."/>
            <person name="Benito E.P."/>
            <person name="Couloux A."/>
            <person name="Coutinho P.M."/>
            <person name="de Vries R.P."/>
            <person name="Dyer P.S."/>
            <person name="Fillinger S."/>
            <person name="Fournier E."/>
            <person name="Gout L."/>
            <person name="Hahn M."/>
            <person name="Kohn L."/>
            <person name="Lapalu N."/>
            <person name="Plummer K.M."/>
            <person name="Pradier J.M."/>
            <person name="Quevillon E."/>
            <person name="Sharon A."/>
            <person name="Simon A."/>
            <person name="ten Have A."/>
            <person name="Tudzynski B."/>
            <person name="Tudzynski P."/>
            <person name="Wincker P."/>
            <person name="Andrew M."/>
            <person name="Anthouard V."/>
            <person name="Beever R.E."/>
            <person name="Beffa R."/>
            <person name="Benoit I."/>
            <person name="Bouzid O."/>
            <person name="Brault B."/>
            <person name="Chen Z."/>
            <person name="Choquer M."/>
            <person name="Collemare J."/>
            <person name="Cotton P."/>
            <person name="Danchin E.G."/>
            <person name="Da Silva C."/>
            <person name="Gautier A."/>
            <person name="Giraud C."/>
            <person name="Giraud T."/>
            <person name="Gonzalez C."/>
            <person name="Grossetete S."/>
            <person name="Guldener U."/>
            <person name="Henrissat B."/>
            <person name="Howlett B.J."/>
            <person name="Kodira C."/>
            <person name="Kretschmer M."/>
            <person name="Lappartient A."/>
            <person name="Leroch M."/>
            <person name="Levis C."/>
            <person name="Mauceli E."/>
            <person name="Neuveglise C."/>
            <person name="Oeser B."/>
            <person name="Pearson M."/>
            <person name="Poulain J."/>
            <person name="Poussereau N."/>
            <person name="Quesneville H."/>
            <person name="Rascle C."/>
            <person name="Schumacher J."/>
            <person name="Segurens B."/>
            <person name="Sexton A."/>
            <person name="Silva E."/>
            <person name="Sirven C."/>
            <person name="Soanes D.M."/>
            <person name="Talbot N.J."/>
            <person name="Templeton M."/>
            <person name="Yandava C."/>
            <person name="Yarden O."/>
            <person name="Zeng Q."/>
            <person name="Rollins J.A."/>
            <person name="Lebrun M.H."/>
            <person name="Dickman M."/>
        </authorList>
    </citation>
    <scope>NUCLEOTIDE SEQUENCE [LARGE SCALE GENOMIC DNA]</scope>
    <source>
        <strain evidence="2">ATCC 18683 / 1980 / Ss-1</strain>
    </source>
</reference>